<protein>
    <recommendedName>
        <fullName evidence="3">Secreted protein</fullName>
    </recommendedName>
</protein>
<name>A0AAV7PF99_PLEWA</name>
<proteinExistence type="predicted"/>
<keyword evidence="2" id="KW-1185">Reference proteome</keyword>
<comment type="caution">
    <text evidence="1">The sequence shown here is derived from an EMBL/GenBank/DDBJ whole genome shotgun (WGS) entry which is preliminary data.</text>
</comment>
<dbReference type="AlphaFoldDB" id="A0AAV7PF99"/>
<accession>A0AAV7PF99</accession>
<reference evidence="1" key="1">
    <citation type="journal article" date="2022" name="bioRxiv">
        <title>Sequencing and chromosome-scale assembly of the giantPleurodeles waltlgenome.</title>
        <authorList>
            <person name="Brown T."/>
            <person name="Elewa A."/>
            <person name="Iarovenko S."/>
            <person name="Subramanian E."/>
            <person name="Araus A.J."/>
            <person name="Petzold A."/>
            <person name="Susuki M."/>
            <person name="Suzuki K.-i.T."/>
            <person name="Hayashi T."/>
            <person name="Toyoda A."/>
            <person name="Oliveira C."/>
            <person name="Osipova E."/>
            <person name="Leigh N.D."/>
            <person name="Simon A."/>
            <person name="Yun M.H."/>
        </authorList>
    </citation>
    <scope>NUCLEOTIDE SEQUENCE</scope>
    <source>
        <strain evidence="1">20211129_DDA</strain>
        <tissue evidence="1">Liver</tissue>
    </source>
</reference>
<evidence type="ECO:0000313" key="2">
    <source>
        <dbReference type="Proteomes" id="UP001066276"/>
    </source>
</evidence>
<dbReference type="Proteomes" id="UP001066276">
    <property type="component" value="Chromosome 7"/>
</dbReference>
<evidence type="ECO:0008006" key="3">
    <source>
        <dbReference type="Google" id="ProtNLM"/>
    </source>
</evidence>
<organism evidence="1 2">
    <name type="scientific">Pleurodeles waltl</name>
    <name type="common">Iberian ribbed newt</name>
    <dbReference type="NCBI Taxonomy" id="8319"/>
    <lineage>
        <taxon>Eukaryota</taxon>
        <taxon>Metazoa</taxon>
        <taxon>Chordata</taxon>
        <taxon>Craniata</taxon>
        <taxon>Vertebrata</taxon>
        <taxon>Euteleostomi</taxon>
        <taxon>Amphibia</taxon>
        <taxon>Batrachia</taxon>
        <taxon>Caudata</taxon>
        <taxon>Salamandroidea</taxon>
        <taxon>Salamandridae</taxon>
        <taxon>Pleurodelinae</taxon>
        <taxon>Pleurodeles</taxon>
    </lineage>
</organism>
<gene>
    <name evidence="1" type="ORF">NDU88_005292</name>
</gene>
<evidence type="ECO:0000313" key="1">
    <source>
        <dbReference type="EMBL" id="KAJ1126886.1"/>
    </source>
</evidence>
<dbReference type="EMBL" id="JANPWB010000011">
    <property type="protein sequence ID" value="KAJ1126886.1"/>
    <property type="molecule type" value="Genomic_DNA"/>
</dbReference>
<sequence>MVSAYFCWRDSGGFVIASLSLTFGVANSCGCLNFGGFRAVGHNSCGDFLRLCVGGLLHGGTRLLPPRL</sequence>